<dbReference type="EC" id="4.99.1.3" evidence="1"/>
<evidence type="ECO:0000313" key="1">
    <source>
        <dbReference type="EMBL" id="SUP39580.1"/>
    </source>
</evidence>
<dbReference type="AlphaFoldDB" id="A0A380NHL3"/>
<organism evidence="1 2">
    <name type="scientific">Veillonella criceti</name>
    <dbReference type="NCBI Taxonomy" id="103891"/>
    <lineage>
        <taxon>Bacteria</taxon>
        <taxon>Bacillati</taxon>
        <taxon>Bacillota</taxon>
        <taxon>Negativicutes</taxon>
        <taxon>Veillonellales</taxon>
        <taxon>Veillonellaceae</taxon>
        <taxon>Veillonella</taxon>
    </lineage>
</organism>
<proteinExistence type="predicted"/>
<evidence type="ECO:0000313" key="2">
    <source>
        <dbReference type="Proteomes" id="UP000255367"/>
    </source>
</evidence>
<dbReference type="Gene3D" id="3.40.50.1400">
    <property type="match status" value="2"/>
</dbReference>
<gene>
    <name evidence="1" type="primary">cbiK_2</name>
    <name evidence="1" type="ORF">NCTC12020_00089</name>
</gene>
<name>A0A380NHL3_9FIRM</name>
<dbReference type="SUPFAM" id="SSF53800">
    <property type="entry name" value="Chelatase"/>
    <property type="match status" value="1"/>
</dbReference>
<dbReference type="Pfam" id="PF06180">
    <property type="entry name" value="CbiK"/>
    <property type="match status" value="1"/>
</dbReference>
<dbReference type="Proteomes" id="UP000255367">
    <property type="component" value="Unassembled WGS sequence"/>
</dbReference>
<accession>A0A380NHL3</accession>
<dbReference type="InterPro" id="IPR010388">
    <property type="entry name" value="Anaerobic_Co-chelatase"/>
</dbReference>
<dbReference type="GO" id="GO:0019251">
    <property type="term" value="P:anaerobic cobalamin biosynthetic process"/>
    <property type="evidence" value="ECO:0007669"/>
    <property type="project" value="InterPro"/>
</dbReference>
<dbReference type="RefSeq" id="WP_245935671.1">
    <property type="nucleotide sequence ID" value="NZ_UHIO01000001.1"/>
</dbReference>
<sequence>MSTKGIVLATFGSIYGEAVEKSVGIMEAKIRKSYPDAVIRRVFLADALIEKWNEKYEVPVQSLEGVLAEFKDTGVRDVFVLPFALVADQCYQKMRKAISAFTYTCERHAMRIHVGKPLLSSLGVKNYADDYVATIDAIMKHVNIRALNKSILLMANGQNQLEFSALQLKCLYGNGQNVAVFTSNGFPNFKQALTLLERLDHKDVLVVPLALIGSEHLMDFLGGDRSDSVATLLTDEGYGVTIWNEGLGENPFIQDLFLKHLAQSIRMIERKQQAYQQNQGATREVVRGESVNRESMAV</sequence>
<keyword evidence="1" id="KW-0456">Lyase</keyword>
<reference evidence="1 2" key="1">
    <citation type="submission" date="2018-06" db="EMBL/GenBank/DDBJ databases">
        <authorList>
            <consortium name="Pathogen Informatics"/>
            <person name="Doyle S."/>
        </authorList>
    </citation>
    <scope>NUCLEOTIDE SEQUENCE [LARGE SCALE GENOMIC DNA]</scope>
    <source>
        <strain evidence="1 2">NCTC12020</strain>
    </source>
</reference>
<protein>
    <submittedName>
        <fullName evidence="1">Sirohydrochlorin cobaltochelatase</fullName>
        <ecNumber evidence="1">4.99.1.3</ecNumber>
    </submittedName>
</protein>
<dbReference type="GO" id="GO:0016852">
    <property type="term" value="F:sirohydrochlorin cobaltochelatase activity"/>
    <property type="evidence" value="ECO:0007669"/>
    <property type="project" value="UniProtKB-EC"/>
</dbReference>
<keyword evidence="2" id="KW-1185">Reference proteome</keyword>
<dbReference type="EMBL" id="UHIO01000001">
    <property type="protein sequence ID" value="SUP39580.1"/>
    <property type="molecule type" value="Genomic_DNA"/>
</dbReference>